<evidence type="ECO:0000259" key="2">
    <source>
        <dbReference type="PROSITE" id="PS51704"/>
    </source>
</evidence>
<dbReference type="Gene3D" id="3.20.20.190">
    <property type="entry name" value="Phosphatidylinositol (PI) phosphodiesterase"/>
    <property type="match status" value="1"/>
</dbReference>
<dbReference type="RefSeq" id="WP_270027739.1">
    <property type="nucleotide sequence ID" value="NZ_JAPDDP010000051.1"/>
</dbReference>
<dbReference type="GO" id="GO:0006629">
    <property type="term" value="P:lipid metabolic process"/>
    <property type="evidence" value="ECO:0007669"/>
    <property type="project" value="InterPro"/>
</dbReference>
<dbReference type="PANTHER" id="PTHR46211:SF1">
    <property type="entry name" value="GLYCEROPHOSPHODIESTER PHOSPHODIESTERASE, CYTOPLASMIC"/>
    <property type="match status" value="1"/>
</dbReference>
<organism evidence="3 4">
    <name type="scientific">Solirubrobacter phytolaccae</name>
    <dbReference type="NCBI Taxonomy" id="1404360"/>
    <lineage>
        <taxon>Bacteria</taxon>
        <taxon>Bacillati</taxon>
        <taxon>Actinomycetota</taxon>
        <taxon>Thermoleophilia</taxon>
        <taxon>Solirubrobacterales</taxon>
        <taxon>Solirubrobacteraceae</taxon>
        <taxon>Solirubrobacter</taxon>
    </lineage>
</organism>
<gene>
    <name evidence="3" type="ORF">OJ997_23770</name>
</gene>
<dbReference type="GO" id="GO:0008081">
    <property type="term" value="F:phosphoric diester hydrolase activity"/>
    <property type="evidence" value="ECO:0007669"/>
    <property type="project" value="InterPro"/>
</dbReference>
<keyword evidence="1" id="KW-0732">Signal</keyword>
<dbReference type="EMBL" id="JAPDDP010000051">
    <property type="protein sequence ID" value="MDA0183349.1"/>
    <property type="molecule type" value="Genomic_DNA"/>
</dbReference>
<dbReference type="CDD" id="cd08566">
    <property type="entry name" value="GDPD_AtGDE_like"/>
    <property type="match status" value="1"/>
</dbReference>
<dbReference type="SUPFAM" id="SSF51695">
    <property type="entry name" value="PLC-like phosphodiesterases"/>
    <property type="match status" value="1"/>
</dbReference>
<dbReference type="Pfam" id="PF03009">
    <property type="entry name" value="GDPD"/>
    <property type="match status" value="1"/>
</dbReference>
<dbReference type="PROSITE" id="PS51704">
    <property type="entry name" value="GP_PDE"/>
    <property type="match status" value="1"/>
</dbReference>
<reference evidence="3" key="1">
    <citation type="submission" date="2022-10" db="EMBL/GenBank/DDBJ databases">
        <title>The WGS of Solirubrobacter phytolaccae KCTC 29190.</title>
        <authorList>
            <person name="Jiang Z."/>
        </authorList>
    </citation>
    <scope>NUCLEOTIDE SEQUENCE</scope>
    <source>
        <strain evidence="3">KCTC 29190</strain>
    </source>
</reference>
<comment type="caution">
    <text evidence="3">The sequence shown here is derived from an EMBL/GenBank/DDBJ whole genome shotgun (WGS) entry which is preliminary data.</text>
</comment>
<feature type="domain" description="GP-PDE" evidence="2">
    <location>
        <begin position="76"/>
        <end position="311"/>
    </location>
</feature>
<keyword evidence="4" id="KW-1185">Reference proteome</keyword>
<dbReference type="PANTHER" id="PTHR46211">
    <property type="entry name" value="GLYCEROPHOSPHORYL DIESTER PHOSPHODIESTERASE"/>
    <property type="match status" value="1"/>
</dbReference>
<feature type="signal peptide" evidence="1">
    <location>
        <begin position="1"/>
        <end position="20"/>
    </location>
</feature>
<dbReference type="Proteomes" id="UP001147653">
    <property type="component" value="Unassembled WGS sequence"/>
</dbReference>
<sequence>MNIRLALTVAASLLAMPVAAAQAQTTPPPSDDPQVIGMRALIAERTPIVQLPACDQTAEPARWTNVGTPDKGRERPIISAHRGSLTYAPENTLAAYEYAFALGVELVEVDIQETKDGKFVALHDSTVDRTTNGTGNVTELTYDEVRALNAADYAPWTGGPYDGSQVASLEEVLALAKRVGGGVELDFKQIRNARGVAELVQQYGLVAKSIFNSADINIWSAAPGARMIYNRDRWEPSFLMYEIAKVAPVFGSRRDEYDAESIAAIHDNCGVVMPHAYDAGEAEEVNEFHRARAMGADGVQTNQPELIVAAAGIPAPSTILRHDNEVCLVNREHTDLGFPGKTLLVDGVERTTGKGGCVAAPGAAKVSFAGSGAVTPSTAAVTGVTGNVGGAVGGALELTLGTAPSLGTFLPGVEKEYTASTEATVLSTAGNATLSVSEPGHLKNGAFSLPQPLRVDIAPSFWPGPVTAAKSLITFKQSVGANDPLRTGSYSTTVTFTLSTTAP</sequence>
<accession>A0A9X3S9F3</accession>
<feature type="chain" id="PRO_5040722099" evidence="1">
    <location>
        <begin position="21"/>
        <end position="503"/>
    </location>
</feature>
<dbReference type="InterPro" id="IPR030395">
    <property type="entry name" value="GP_PDE_dom"/>
</dbReference>
<dbReference type="InterPro" id="IPR017946">
    <property type="entry name" value="PLC-like_Pdiesterase_TIM-brl"/>
</dbReference>
<evidence type="ECO:0000256" key="1">
    <source>
        <dbReference type="SAM" id="SignalP"/>
    </source>
</evidence>
<name>A0A9X3S9F3_9ACTN</name>
<evidence type="ECO:0000313" key="3">
    <source>
        <dbReference type="EMBL" id="MDA0183349.1"/>
    </source>
</evidence>
<proteinExistence type="predicted"/>
<protein>
    <submittedName>
        <fullName evidence="3">Glycerophosphodiester phosphodiesterase family protein</fullName>
    </submittedName>
</protein>
<dbReference type="AlphaFoldDB" id="A0A9X3S9F3"/>
<evidence type="ECO:0000313" key="4">
    <source>
        <dbReference type="Proteomes" id="UP001147653"/>
    </source>
</evidence>